<feature type="active site" evidence="13">
    <location>
        <position position="405"/>
    </location>
</feature>
<evidence type="ECO:0000313" key="17">
    <source>
        <dbReference type="Proteomes" id="UP001056429"/>
    </source>
</evidence>
<sequence>MELFKWIVTFLPFINFIFALILIFFERRNVSTTLAWLMIFYFVPGFGFILYLTFGQNLSREKIFRLKKHEDRVIKEYLLENEKLIKHNKSFNSDDMKYYEDLMKLNFNNGNSPLTEDNTVEIFTDGISKFDDLLKEIKNAKKFIHIGYYIIKNDDLGKKILNALVEKAKEGVEVRLLYDQLGSRTLRKRHLKPLIDAGGKYAIFFPSLLYIVNYRINYRNHRKIVVIDNTIGYVGGFNIGDEYLGKSKKFGYWRDTHIKITGEAIVTLHLRFLLDWRYSSGETDVLIEKYLSSSVSKGDIGMQIVSSGPDTELEEIKFGYVKMIQDAKECILIQTPYLVLDDCIKESLKIASLSGVDVRIMIPNKPDHPFVYWASYHNAGELIRAGAKIYTYEKGFLHAKTVVVDNKVCSVGTANMDIRSFRLNFEVNAFIYNKDISMELRDVFYADISDCKELTPDVYKSRSALIKFKESISRLLSPIL</sequence>
<keyword evidence="8 13" id="KW-0443">Lipid metabolism</keyword>
<dbReference type="InterPro" id="IPR030874">
    <property type="entry name" value="Cardiolipin_synth_Firmi"/>
</dbReference>
<dbReference type="CDD" id="cd09112">
    <property type="entry name" value="PLDc_CLS_2"/>
    <property type="match status" value="1"/>
</dbReference>
<dbReference type="Proteomes" id="UP001056429">
    <property type="component" value="Unassembled WGS sequence"/>
</dbReference>
<evidence type="ECO:0000313" key="16">
    <source>
        <dbReference type="EMBL" id="MCM1988472.1"/>
    </source>
</evidence>
<evidence type="ECO:0000256" key="13">
    <source>
        <dbReference type="HAMAP-Rule" id="MF_01916"/>
    </source>
</evidence>
<dbReference type="EC" id="2.7.8.-" evidence="13 14"/>
<organism evidence="16 17">
    <name type="scientific">Oceanirhabdus seepicola</name>
    <dbReference type="NCBI Taxonomy" id="2828781"/>
    <lineage>
        <taxon>Bacteria</taxon>
        <taxon>Bacillati</taxon>
        <taxon>Bacillota</taxon>
        <taxon>Clostridia</taxon>
        <taxon>Eubacteriales</taxon>
        <taxon>Clostridiaceae</taxon>
        <taxon>Oceanirhabdus</taxon>
    </lineage>
</organism>
<evidence type="ECO:0000256" key="11">
    <source>
        <dbReference type="ARBA" id="ARBA00023264"/>
    </source>
</evidence>
<feature type="active site" evidence="13">
    <location>
        <position position="400"/>
    </location>
</feature>
<protein>
    <recommendedName>
        <fullName evidence="13 14">Cardiolipin synthase</fullName>
        <shortName evidence="13">CL synthase</shortName>
        <ecNumber evidence="13 14">2.7.8.-</ecNumber>
    </recommendedName>
</protein>
<dbReference type="Pfam" id="PF13091">
    <property type="entry name" value="PLDc_2"/>
    <property type="match status" value="2"/>
</dbReference>
<feature type="active site" evidence="13">
    <location>
        <position position="228"/>
    </location>
</feature>
<evidence type="ECO:0000259" key="15">
    <source>
        <dbReference type="PROSITE" id="PS50035"/>
    </source>
</evidence>
<proteinExistence type="inferred from homology"/>
<dbReference type="Gene3D" id="3.30.870.10">
    <property type="entry name" value="Endonuclease Chain A"/>
    <property type="match status" value="2"/>
</dbReference>
<evidence type="ECO:0000256" key="7">
    <source>
        <dbReference type="ARBA" id="ARBA00022989"/>
    </source>
</evidence>
<comment type="catalytic activity">
    <reaction evidence="13">
        <text>2 a 1,2-diacyl-sn-glycero-3-phospho-(1'-sn-glycerol) = a cardiolipin + glycerol</text>
        <dbReference type="Rhea" id="RHEA:31451"/>
        <dbReference type="ChEBI" id="CHEBI:17754"/>
        <dbReference type="ChEBI" id="CHEBI:62237"/>
        <dbReference type="ChEBI" id="CHEBI:64716"/>
    </reaction>
</comment>
<feature type="transmembrane region" description="Helical" evidence="13">
    <location>
        <begin position="6"/>
        <end position="25"/>
    </location>
</feature>
<keyword evidence="10 13" id="KW-0594">Phospholipid biosynthesis</keyword>
<dbReference type="GO" id="GO:0008808">
    <property type="term" value="F:cardiolipin synthase activity"/>
    <property type="evidence" value="ECO:0007669"/>
    <property type="project" value="UniProtKB-UniRule"/>
</dbReference>
<accession>A0A9J6NZB5</accession>
<evidence type="ECO:0000256" key="5">
    <source>
        <dbReference type="ARBA" id="ARBA00022692"/>
    </source>
</evidence>
<evidence type="ECO:0000256" key="3">
    <source>
        <dbReference type="ARBA" id="ARBA00022516"/>
    </source>
</evidence>
<keyword evidence="17" id="KW-1185">Reference proteome</keyword>
<feature type="active site" evidence="13">
    <location>
        <position position="223"/>
    </location>
</feature>
<dbReference type="NCBIfam" id="TIGR04265">
    <property type="entry name" value="bac_cardiolipin"/>
    <property type="match status" value="1"/>
</dbReference>
<dbReference type="PANTHER" id="PTHR21248">
    <property type="entry name" value="CARDIOLIPIN SYNTHASE"/>
    <property type="match status" value="1"/>
</dbReference>
<comment type="caution">
    <text evidence="16">The sequence shown here is derived from an EMBL/GenBank/DDBJ whole genome shotgun (WGS) entry which is preliminary data.</text>
</comment>
<dbReference type="CDD" id="cd09110">
    <property type="entry name" value="PLDc_CLS_1"/>
    <property type="match status" value="1"/>
</dbReference>
<gene>
    <name evidence="16" type="primary">cls</name>
    <name evidence="16" type="ORF">KDK92_01885</name>
</gene>
<dbReference type="SMART" id="SM00155">
    <property type="entry name" value="PLDc"/>
    <property type="match status" value="2"/>
</dbReference>
<feature type="domain" description="PLD phosphodiesterase" evidence="15">
    <location>
        <begin position="393"/>
        <end position="420"/>
    </location>
</feature>
<dbReference type="FunFam" id="3.30.870.10:FF:000021">
    <property type="entry name" value="Cardiolipin synthase"/>
    <property type="match status" value="1"/>
</dbReference>
<feature type="active site" evidence="13">
    <location>
        <position position="221"/>
    </location>
</feature>
<comment type="similarity">
    <text evidence="13">Belongs to the phospholipase D family. Cardiolipin synthase subfamily.</text>
</comment>
<keyword evidence="5 13" id="KW-0812">Transmembrane</keyword>
<dbReference type="InterPro" id="IPR001736">
    <property type="entry name" value="PLipase_D/transphosphatidylase"/>
</dbReference>
<dbReference type="GO" id="GO:0005886">
    <property type="term" value="C:plasma membrane"/>
    <property type="evidence" value="ECO:0007669"/>
    <property type="project" value="UniProtKB-SubCell"/>
</dbReference>
<dbReference type="EMBL" id="JAGSOJ010000001">
    <property type="protein sequence ID" value="MCM1988472.1"/>
    <property type="molecule type" value="Genomic_DNA"/>
</dbReference>
<dbReference type="InterPro" id="IPR022924">
    <property type="entry name" value="Cardiolipin_synthase"/>
</dbReference>
<comment type="function">
    <text evidence="12 13">Catalyzes the reversible phosphatidyl group transfer from one phosphatidylglycerol molecule to another to form cardiolipin (CL) (diphosphatidylglycerol) and glycerol.</text>
</comment>
<evidence type="ECO:0000256" key="1">
    <source>
        <dbReference type="ARBA" id="ARBA00004651"/>
    </source>
</evidence>
<evidence type="ECO:0000256" key="14">
    <source>
        <dbReference type="NCBIfam" id="TIGR04265"/>
    </source>
</evidence>
<feature type="domain" description="PLD phosphodiesterase" evidence="15">
    <location>
        <begin position="216"/>
        <end position="243"/>
    </location>
</feature>
<dbReference type="PANTHER" id="PTHR21248:SF22">
    <property type="entry name" value="PHOSPHOLIPASE D"/>
    <property type="match status" value="1"/>
</dbReference>
<dbReference type="SUPFAM" id="SSF56024">
    <property type="entry name" value="Phospholipase D/nuclease"/>
    <property type="match status" value="2"/>
</dbReference>
<dbReference type="Pfam" id="PF13396">
    <property type="entry name" value="PLDc_N"/>
    <property type="match status" value="1"/>
</dbReference>
<evidence type="ECO:0000256" key="2">
    <source>
        <dbReference type="ARBA" id="ARBA00022475"/>
    </source>
</evidence>
<keyword evidence="9 13" id="KW-0472">Membrane</keyword>
<dbReference type="InterPro" id="IPR027379">
    <property type="entry name" value="CLS_N"/>
</dbReference>
<dbReference type="GO" id="GO:0032049">
    <property type="term" value="P:cardiolipin biosynthetic process"/>
    <property type="evidence" value="ECO:0007669"/>
    <property type="project" value="UniProtKB-UniRule"/>
</dbReference>
<evidence type="ECO:0000256" key="12">
    <source>
        <dbReference type="ARBA" id="ARBA00057569"/>
    </source>
</evidence>
<keyword evidence="6" id="KW-0677">Repeat</keyword>
<keyword evidence="11 13" id="KW-1208">Phospholipid metabolism</keyword>
<feature type="transmembrane region" description="Helical" evidence="13">
    <location>
        <begin position="34"/>
        <end position="54"/>
    </location>
</feature>
<evidence type="ECO:0000256" key="4">
    <source>
        <dbReference type="ARBA" id="ARBA00022679"/>
    </source>
</evidence>
<reference evidence="16" key="2">
    <citation type="submission" date="2021-04" db="EMBL/GenBank/DDBJ databases">
        <authorList>
            <person name="Dong X."/>
        </authorList>
    </citation>
    <scope>NUCLEOTIDE SEQUENCE</scope>
    <source>
        <strain evidence="16">ZWT</strain>
    </source>
</reference>
<reference evidence="16" key="1">
    <citation type="journal article" date="2021" name="mSystems">
        <title>Bacteria and Archaea Synergistically Convert Glycine Betaine to Biogenic Methane in the Formosa Cold Seep of the South China Sea.</title>
        <authorList>
            <person name="Li L."/>
            <person name="Zhang W."/>
            <person name="Zhang S."/>
            <person name="Song L."/>
            <person name="Sun Q."/>
            <person name="Zhang H."/>
            <person name="Xiang H."/>
            <person name="Dong X."/>
        </authorList>
    </citation>
    <scope>NUCLEOTIDE SEQUENCE</scope>
    <source>
        <strain evidence="16">ZWT</strain>
    </source>
</reference>
<evidence type="ECO:0000256" key="9">
    <source>
        <dbReference type="ARBA" id="ARBA00023136"/>
    </source>
</evidence>
<dbReference type="InterPro" id="IPR025202">
    <property type="entry name" value="PLD-like_dom"/>
</dbReference>
<evidence type="ECO:0000256" key="10">
    <source>
        <dbReference type="ARBA" id="ARBA00023209"/>
    </source>
</evidence>
<keyword evidence="4 13" id="KW-0808">Transferase</keyword>
<dbReference type="AlphaFoldDB" id="A0A9J6NZB5"/>
<keyword evidence="3 13" id="KW-0444">Lipid biosynthesis</keyword>
<dbReference type="FunFam" id="3.30.870.10:FF:000014">
    <property type="entry name" value="Cardiolipin synthase"/>
    <property type="match status" value="1"/>
</dbReference>
<dbReference type="HAMAP" id="MF_01916">
    <property type="entry name" value="Cardiolipin_synth_Cls"/>
    <property type="match status" value="1"/>
</dbReference>
<dbReference type="PROSITE" id="PS50035">
    <property type="entry name" value="PLD"/>
    <property type="match status" value="2"/>
</dbReference>
<comment type="subcellular location">
    <subcellularLocation>
        <location evidence="1 13">Cell membrane</location>
        <topology evidence="1 13">Multi-pass membrane protein</topology>
    </subcellularLocation>
</comment>
<evidence type="ECO:0000256" key="6">
    <source>
        <dbReference type="ARBA" id="ARBA00022737"/>
    </source>
</evidence>
<feature type="active site" evidence="13">
    <location>
        <position position="398"/>
    </location>
</feature>
<evidence type="ECO:0000256" key="8">
    <source>
        <dbReference type="ARBA" id="ARBA00023098"/>
    </source>
</evidence>
<keyword evidence="7 13" id="KW-1133">Transmembrane helix</keyword>
<dbReference type="RefSeq" id="WP_250857338.1">
    <property type="nucleotide sequence ID" value="NZ_JAGSOJ010000001.1"/>
</dbReference>
<name>A0A9J6NZB5_9CLOT</name>
<keyword evidence="2 13" id="KW-1003">Cell membrane</keyword>